<protein>
    <recommendedName>
        <fullName evidence="2">DUF4100 domain-containing protein</fullName>
    </recommendedName>
</protein>
<dbReference type="Gene3D" id="2.40.70.10">
    <property type="entry name" value="Acid Proteases"/>
    <property type="match status" value="1"/>
</dbReference>
<feature type="compositionally biased region" description="Low complexity" evidence="1">
    <location>
        <begin position="553"/>
        <end position="573"/>
    </location>
</feature>
<feature type="region of interest" description="Disordered" evidence="1">
    <location>
        <begin position="464"/>
        <end position="485"/>
    </location>
</feature>
<evidence type="ECO:0000313" key="4">
    <source>
        <dbReference type="Proteomes" id="UP000297245"/>
    </source>
</evidence>
<name>A0A4S8LZ14_DENBC</name>
<organism evidence="3 4">
    <name type="scientific">Dendrothele bispora (strain CBS 962.96)</name>
    <dbReference type="NCBI Taxonomy" id="1314807"/>
    <lineage>
        <taxon>Eukaryota</taxon>
        <taxon>Fungi</taxon>
        <taxon>Dikarya</taxon>
        <taxon>Basidiomycota</taxon>
        <taxon>Agaricomycotina</taxon>
        <taxon>Agaricomycetes</taxon>
        <taxon>Agaricomycetidae</taxon>
        <taxon>Agaricales</taxon>
        <taxon>Agaricales incertae sedis</taxon>
        <taxon>Dendrothele</taxon>
    </lineage>
</organism>
<gene>
    <name evidence="3" type="ORF">K435DRAFT_860525</name>
</gene>
<feature type="domain" description="DUF4100" evidence="2">
    <location>
        <begin position="470"/>
        <end position="680"/>
    </location>
</feature>
<dbReference type="EMBL" id="ML179223">
    <property type="protein sequence ID" value="THU94478.1"/>
    <property type="molecule type" value="Genomic_DNA"/>
</dbReference>
<dbReference type="Proteomes" id="UP000297245">
    <property type="component" value="Unassembled WGS sequence"/>
</dbReference>
<keyword evidence="4" id="KW-1185">Reference proteome</keyword>
<proteinExistence type="predicted"/>
<dbReference type="CDD" id="cd00303">
    <property type="entry name" value="retropepsin_like"/>
    <property type="match status" value="1"/>
</dbReference>
<dbReference type="Pfam" id="PF13352">
    <property type="entry name" value="DUF4100"/>
    <property type="match status" value="1"/>
</dbReference>
<feature type="compositionally biased region" description="Basic and acidic residues" evidence="1">
    <location>
        <begin position="346"/>
        <end position="364"/>
    </location>
</feature>
<feature type="compositionally biased region" description="Basic and acidic residues" evidence="1">
    <location>
        <begin position="525"/>
        <end position="546"/>
    </location>
</feature>
<dbReference type="Pfam" id="PF13650">
    <property type="entry name" value="Asp_protease_2"/>
    <property type="match status" value="1"/>
</dbReference>
<evidence type="ECO:0000259" key="2">
    <source>
        <dbReference type="Pfam" id="PF13352"/>
    </source>
</evidence>
<dbReference type="InterPro" id="IPR025165">
    <property type="entry name" value="DUF4100"/>
</dbReference>
<reference evidence="3 4" key="1">
    <citation type="journal article" date="2019" name="Nat. Ecol. Evol.">
        <title>Megaphylogeny resolves global patterns of mushroom evolution.</title>
        <authorList>
            <person name="Varga T."/>
            <person name="Krizsan K."/>
            <person name="Foldi C."/>
            <person name="Dima B."/>
            <person name="Sanchez-Garcia M."/>
            <person name="Sanchez-Ramirez S."/>
            <person name="Szollosi G.J."/>
            <person name="Szarkandi J.G."/>
            <person name="Papp V."/>
            <person name="Albert L."/>
            <person name="Andreopoulos W."/>
            <person name="Angelini C."/>
            <person name="Antonin V."/>
            <person name="Barry K.W."/>
            <person name="Bougher N.L."/>
            <person name="Buchanan P."/>
            <person name="Buyck B."/>
            <person name="Bense V."/>
            <person name="Catcheside P."/>
            <person name="Chovatia M."/>
            <person name="Cooper J."/>
            <person name="Damon W."/>
            <person name="Desjardin D."/>
            <person name="Finy P."/>
            <person name="Geml J."/>
            <person name="Haridas S."/>
            <person name="Hughes K."/>
            <person name="Justo A."/>
            <person name="Karasinski D."/>
            <person name="Kautmanova I."/>
            <person name="Kiss B."/>
            <person name="Kocsube S."/>
            <person name="Kotiranta H."/>
            <person name="LaButti K.M."/>
            <person name="Lechner B.E."/>
            <person name="Liimatainen K."/>
            <person name="Lipzen A."/>
            <person name="Lukacs Z."/>
            <person name="Mihaltcheva S."/>
            <person name="Morgado L.N."/>
            <person name="Niskanen T."/>
            <person name="Noordeloos M.E."/>
            <person name="Ohm R.A."/>
            <person name="Ortiz-Santana B."/>
            <person name="Ovrebo C."/>
            <person name="Racz N."/>
            <person name="Riley R."/>
            <person name="Savchenko A."/>
            <person name="Shiryaev A."/>
            <person name="Soop K."/>
            <person name="Spirin V."/>
            <person name="Szebenyi C."/>
            <person name="Tomsovsky M."/>
            <person name="Tulloss R.E."/>
            <person name="Uehling J."/>
            <person name="Grigoriev I.V."/>
            <person name="Vagvolgyi C."/>
            <person name="Papp T."/>
            <person name="Martin F.M."/>
            <person name="Miettinen O."/>
            <person name="Hibbett D.S."/>
            <person name="Nagy L.G."/>
        </authorList>
    </citation>
    <scope>NUCLEOTIDE SEQUENCE [LARGE SCALE GENOMIC DNA]</scope>
    <source>
        <strain evidence="3 4">CBS 962.96</strain>
    </source>
</reference>
<dbReference type="SUPFAM" id="SSF50630">
    <property type="entry name" value="Acid proteases"/>
    <property type="match status" value="1"/>
</dbReference>
<dbReference type="AlphaFoldDB" id="A0A4S8LZ14"/>
<evidence type="ECO:0000313" key="3">
    <source>
        <dbReference type="EMBL" id="THU94478.1"/>
    </source>
</evidence>
<sequence>MTEQQTDKKELVEMLLPLTPNPSSKTGFKTPAAPAWASYSFVSGDHRRGISFPRLKEPFYSFKIASQTNPATDFDPWSANPQPFPFQQEAETVPDIWTVPNLTTSDSLLNSSATNTSIPTSTSLGSTMATTTFVCVPMPIPGAPGAPVFNGDRASDFLVLLEQLGTQAGITDKDLLVEWIVRYSTIDVRDTIQWMEEFDPEEDEKTWDDACECLKNLYASRDKAPQVTRKDLENFCKHTSETNVFSSSEDVDGYRIKFMKFAAPLVKNKKISKEERNYYFVTGLPNTTLEWFHNQLTPSQRYVTSAPSVDDAVKIIKQRYDHNTIFYKPWTTSADKSKRVRFDLDGQRIDPSENKGQSSKDKTHSPSSSVDDLAKQFKDMRINQASMNSTLNQLSRALRQDSNPTVHSSQGNQQPPYEIMRRCFICGETNTHPMHPSRCHLMPGLLQDNVVIINPNNQRYLLPTGNDLPKLPREPPPHMGNSSSNAANVSNIGLSYGGVDVFSPDVFVISALDTDDYYSYPTLRSGRDTSRRFDPKARPRTDDQAQTKDSGAQPPRRSNQPPQQPVPSTSRQPPQVPAQRPIEVPQPNNPINREEGWKASKPLNTKGKEKEDVSMKDGTKKGPSYYFTSTLSEKVDTDLLYNRIIDTEISIPIGHLLGTSPDLQKKVSEATRTKREYKTKAAEFSFDSNYEYEREDDGTRISSNIGVGNIEELPSFLVRYSNTISTNPEKFYGMVTGKMDVTINGVSLTAMIDSGSELNLMGKDVPDRVGLPVDFEGMKWTLRGISGGPERLKGVVTDVPLMIGKHEFSHHHFIANYPLENQDIILGQPFLTWFAARMEYARDARTKIFLWKDGDKSLPPTLSIMITDPTDKRNTTVIDRNAHPISFIEDEEDF</sequence>
<feature type="compositionally biased region" description="Basic and acidic residues" evidence="1">
    <location>
        <begin position="606"/>
        <end position="617"/>
    </location>
</feature>
<feature type="region of interest" description="Disordered" evidence="1">
    <location>
        <begin position="518"/>
        <end position="617"/>
    </location>
</feature>
<accession>A0A4S8LZ14</accession>
<dbReference type="InterPro" id="IPR021109">
    <property type="entry name" value="Peptidase_aspartic_dom_sf"/>
</dbReference>
<feature type="region of interest" description="Disordered" evidence="1">
    <location>
        <begin position="346"/>
        <end position="371"/>
    </location>
</feature>
<evidence type="ECO:0000256" key="1">
    <source>
        <dbReference type="SAM" id="MobiDB-lite"/>
    </source>
</evidence>
<dbReference type="OrthoDB" id="5535068at2759"/>